<dbReference type="Gene3D" id="3.60.40.10">
    <property type="entry name" value="PPM-type phosphatase domain"/>
    <property type="match status" value="2"/>
</dbReference>
<protein>
    <recommendedName>
        <fullName evidence="3">protein-serine/threonine phosphatase</fullName>
        <ecNumber evidence="3">3.1.3.16</ecNumber>
    </recommendedName>
</protein>
<dbReference type="InterPro" id="IPR001932">
    <property type="entry name" value="PPM-type_phosphatase-like_dom"/>
</dbReference>
<dbReference type="PANTHER" id="PTHR13832">
    <property type="entry name" value="PROTEIN PHOSPHATASE 2C"/>
    <property type="match status" value="1"/>
</dbReference>
<dbReference type="PROSITE" id="PS01032">
    <property type="entry name" value="PPM_1"/>
    <property type="match status" value="1"/>
</dbReference>
<dbReference type="EC" id="3.1.3.16" evidence="3"/>
<organism evidence="12 13">
    <name type="scientific">Clonorchis sinensis</name>
    <name type="common">Chinese liver fluke</name>
    <dbReference type="NCBI Taxonomy" id="79923"/>
    <lineage>
        <taxon>Eukaryota</taxon>
        <taxon>Metazoa</taxon>
        <taxon>Spiralia</taxon>
        <taxon>Lophotrochozoa</taxon>
        <taxon>Platyhelminthes</taxon>
        <taxon>Trematoda</taxon>
        <taxon>Digenea</taxon>
        <taxon>Opisthorchiida</taxon>
        <taxon>Opisthorchiata</taxon>
        <taxon>Opisthorchiidae</taxon>
        <taxon>Clonorchis</taxon>
    </lineage>
</organism>
<evidence type="ECO:0000313" key="13">
    <source>
        <dbReference type="Proteomes" id="UP000008909"/>
    </source>
</evidence>
<dbReference type="Proteomes" id="UP000008909">
    <property type="component" value="Unassembled WGS sequence"/>
</dbReference>
<keyword evidence="8" id="KW-0464">Manganese</keyword>
<evidence type="ECO:0000256" key="10">
    <source>
        <dbReference type="SAM" id="MobiDB-lite"/>
    </source>
</evidence>
<dbReference type="CDD" id="cd00143">
    <property type="entry name" value="PP2Cc"/>
    <property type="match status" value="1"/>
</dbReference>
<evidence type="ECO:0000256" key="7">
    <source>
        <dbReference type="ARBA" id="ARBA00022912"/>
    </source>
</evidence>
<dbReference type="Pfam" id="PF00481">
    <property type="entry name" value="PP2C"/>
    <property type="match status" value="2"/>
</dbReference>
<evidence type="ECO:0000256" key="8">
    <source>
        <dbReference type="ARBA" id="ARBA00023211"/>
    </source>
</evidence>
<reference key="2">
    <citation type="submission" date="2011-10" db="EMBL/GenBank/DDBJ databases">
        <title>The genome and transcriptome sequence of Clonorchis sinensis provide insights into the carcinogenic liver fluke.</title>
        <authorList>
            <person name="Wang X."/>
            <person name="Huang Y."/>
            <person name="Chen W."/>
            <person name="Liu H."/>
            <person name="Guo L."/>
            <person name="Chen Y."/>
            <person name="Luo F."/>
            <person name="Zhou W."/>
            <person name="Sun J."/>
            <person name="Mao Q."/>
            <person name="Liang P."/>
            <person name="Zhou C."/>
            <person name="Tian Y."/>
            <person name="Men J."/>
            <person name="Lv X."/>
            <person name="Huang L."/>
            <person name="Zhou J."/>
            <person name="Hu Y."/>
            <person name="Li R."/>
            <person name="Zhang F."/>
            <person name="Lei H."/>
            <person name="Li X."/>
            <person name="Hu X."/>
            <person name="Liang C."/>
            <person name="Xu J."/>
            <person name="Wu Z."/>
            <person name="Yu X."/>
        </authorList>
    </citation>
    <scope>NUCLEOTIDE SEQUENCE</scope>
    <source>
        <strain>Henan</strain>
    </source>
</reference>
<dbReference type="AlphaFoldDB" id="G7Y4V9"/>
<sequence>GFSNLKLSSCRGYGLLCCNDPMGYIDWNTVPKCSTMPGRPTGSSPAKNSDSPYCGKSYYRTVWRKAIPATSDYNGTRRTLIHWVIRCLENDGERWWISKAHEIKKVLAAGDSCALLQLIRSTGRKKAGGGAARSLHERGRVGRLEKIVHCFWVAIADGSITSPPDGLIFRLIVDAHNCEPEFDPSRFASLFAVYDGHGGSEVARYCAAYLPAFLKDLPTYATDDPAEVLKQLFVDFDASLVTPEARAILHSLAEKNEKQSEDEIGASDDTDEDGSDSEISALREEANEPLESVLERYGGEDALPTNIKDLLVRRRKVKAGECSNSQTPGSAVNSVDGFDSRDRGTFTPGDRNHNEKHGSIEALENGLNALKDQDDSEPGVDSGTTACVALLLPYNGIVKLFVANAGDSRAVLCRGTVAVDLSVDHKPEDEDEKSRITAAGGTVTRDGRVNGGLNLSRALGDHSYKQVQGLPLAAQMITPSPDVTQFDLIPGSDQFLVIACDGVWNSMTSQEVVDFVRERLQPKLDTKGDEVLTPTSDRESDAITLSKICEEIFDHCLAPNTDGDGTGCDNMTCIIVRFDNLEGLAKRSLESSCNLANARKRAAAAEKVHSEEAVATMGEFNTITSKRIRSDVPPLDNSAIKTGVANGDCI</sequence>
<reference evidence="12" key="1">
    <citation type="journal article" date="2011" name="Genome Biol.">
        <title>The draft genome of the carcinogenic human liver fluke Clonorchis sinensis.</title>
        <authorList>
            <person name="Wang X."/>
            <person name="Chen W."/>
            <person name="Huang Y."/>
            <person name="Sun J."/>
            <person name="Men J."/>
            <person name="Liu H."/>
            <person name="Luo F."/>
            <person name="Guo L."/>
            <person name="Lv X."/>
            <person name="Deng C."/>
            <person name="Zhou C."/>
            <person name="Fan Y."/>
            <person name="Li X."/>
            <person name="Huang L."/>
            <person name="Hu Y."/>
            <person name="Liang C."/>
            <person name="Hu X."/>
            <person name="Xu J."/>
            <person name="Yu X."/>
        </authorList>
    </citation>
    <scope>NUCLEOTIDE SEQUENCE [LARGE SCALE GENOMIC DNA]</scope>
    <source>
        <strain evidence="12">Henan</strain>
    </source>
</reference>
<feature type="compositionally biased region" description="Basic and acidic residues" evidence="10">
    <location>
        <begin position="338"/>
        <end position="357"/>
    </location>
</feature>
<dbReference type="SMART" id="SM00332">
    <property type="entry name" value="PP2Cc"/>
    <property type="match status" value="1"/>
</dbReference>
<evidence type="ECO:0000256" key="4">
    <source>
        <dbReference type="ARBA" id="ARBA00022723"/>
    </source>
</evidence>
<comment type="cofactor">
    <cofactor evidence="1">
        <name>Mn(2+)</name>
        <dbReference type="ChEBI" id="CHEBI:29035"/>
    </cofactor>
</comment>
<evidence type="ECO:0000256" key="2">
    <source>
        <dbReference type="ARBA" id="ARBA00006702"/>
    </source>
</evidence>
<feature type="non-terminal residue" evidence="12">
    <location>
        <position position="1"/>
    </location>
</feature>
<dbReference type="EMBL" id="DF142864">
    <property type="protein sequence ID" value="GAA47995.1"/>
    <property type="molecule type" value="Genomic_DNA"/>
</dbReference>
<feature type="domain" description="PPM-type phosphatase" evidence="11">
    <location>
        <begin position="157"/>
        <end position="578"/>
    </location>
</feature>
<dbReference type="InterPro" id="IPR000222">
    <property type="entry name" value="PP2C_BS"/>
</dbReference>
<name>G7Y4V9_CLOSI</name>
<keyword evidence="6" id="KW-0460">Magnesium</keyword>
<dbReference type="InterPro" id="IPR036457">
    <property type="entry name" value="PPM-type-like_dom_sf"/>
</dbReference>
<proteinExistence type="inferred from homology"/>
<dbReference type="PANTHER" id="PTHR13832:SF803">
    <property type="entry name" value="PROTEIN PHOSPHATASE 1G"/>
    <property type="match status" value="1"/>
</dbReference>
<comment type="similarity">
    <text evidence="2 9">Belongs to the PP2C family.</text>
</comment>
<accession>G7Y4V9</accession>
<dbReference type="SUPFAM" id="SSF81606">
    <property type="entry name" value="PP2C-like"/>
    <property type="match status" value="1"/>
</dbReference>
<dbReference type="GO" id="GO:0004722">
    <property type="term" value="F:protein serine/threonine phosphatase activity"/>
    <property type="evidence" value="ECO:0007669"/>
    <property type="project" value="UniProtKB-EC"/>
</dbReference>
<evidence type="ECO:0000259" key="11">
    <source>
        <dbReference type="PROSITE" id="PS51746"/>
    </source>
</evidence>
<gene>
    <name evidence="12" type="ORF">CLF_101058</name>
</gene>
<evidence type="ECO:0000256" key="3">
    <source>
        <dbReference type="ARBA" id="ARBA00013081"/>
    </source>
</evidence>
<feature type="region of interest" description="Disordered" evidence="10">
    <location>
        <begin position="252"/>
        <end position="278"/>
    </location>
</feature>
<feature type="region of interest" description="Disordered" evidence="10">
    <location>
        <begin position="318"/>
        <end position="357"/>
    </location>
</feature>
<evidence type="ECO:0000256" key="5">
    <source>
        <dbReference type="ARBA" id="ARBA00022801"/>
    </source>
</evidence>
<evidence type="ECO:0000256" key="6">
    <source>
        <dbReference type="ARBA" id="ARBA00022842"/>
    </source>
</evidence>
<keyword evidence="5 9" id="KW-0378">Hydrolase</keyword>
<feature type="compositionally biased region" description="Acidic residues" evidence="10">
    <location>
        <begin position="262"/>
        <end position="276"/>
    </location>
</feature>
<dbReference type="InterPro" id="IPR015655">
    <property type="entry name" value="PP2C"/>
</dbReference>
<keyword evidence="4" id="KW-0479">Metal-binding</keyword>
<dbReference type="PROSITE" id="PS51746">
    <property type="entry name" value="PPM_2"/>
    <property type="match status" value="1"/>
</dbReference>
<evidence type="ECO:0000256" key="9">
    <source>
        <dbReference type="RuleBase" id="RU003465"/>
    </source>
</evidence>
<evidence type="ECO:0000313" key="12">
    <source>
        <dbReference type="EMBL" id="GAA47995.1"/>
    </source>
</evidence>
<evidence type="ECO:0000256" key="1">
    <source>
        <dbReference type="ARBA" id="ARBA00001936"/>
    </source>
</evidence>
<keyword evidence="7 9" id="KW-0904">Protein phosphatase</keyword>
<feature type="compositionally biased region" description="Polar residues" evidence="10">
    <location>
        <begin position="322"/>
        <end position="333"/>
    </location>
</feature>
<feature type="compositionally biased region" description="Basic and acidic residues" evidence="10">
    <location>
        <begin position="252"/>
        <end position="261"/>
    </location>
</feature>
<keyword evidence="13" id="KW-1185">Reference proteome</keyword>
<dbReference type="GO" id="GO:0046872">
    <property type="term" value="F:metal ion binding"/>
    <property type="evidence" value="ECO:0007669"/>
    <property type="project" value="UniProtKB-KW"/>
</dbReference>